<dbReference type="EC" id="2.1.2.1" evidence="10"/>
<dbReference type="Gene3D" id="3.90.1150.10">
    <property type="entry name" value="Aspartate Aminotransferase, domain 1"/>
    <property type="match status" value="1"/>
</dbReference>
<dbReference type="GO" id="GO:0004372">
    <property type="term" value="F:glycine hydroxymethyltransferase activity"/>
    <property type="evidence" value="ECO:0000318"/>
    <property type="project" value="GO_Central"/>
</dbReference>
<dbReference type="EMBL" id="LFYR01000740">
    <property type="protein sequence ID" value="KMZ69888.1"/>
    <property type="molecule type" value="Genomic_DNA"/>
</dbReference>
<evidence type="ECO:0000256" key="9">
    <source>
        <dbReference type="PIRSR" id="PIRSR000412-50"/>
    </source>
</evidence>
<dbReference type="InterPro" id="IPR049943">
    <property type="entry name" value="Ser_HO-MeTrfase-like"/>
</dbReference>
<evidence type="ECO:0000256" key="2">
    <source>
        <dbReference type="ARBA" id="ARBA00001933"/>
    </source>
</evidence>
<gene>
    <name evidence="12" type="ORF">ZOSMA_203G00100</name>
</gene>
<evidence type="ECO:0000256" key="10">
    <source>
        <dbReference type="RuleBase" id="RU000585"/>
    </source>
</evidence>
<protein>
    <recommendedName>
        <fullName evidence="10">Serine hydroxymethyltransferase</fullName>
        <ecNumber evidence="10">2.1.2.1</ecNumber>
    </recommendedName>
</protein>
<sequence length="521" mass="57820">MAMASALRRLSSNSAGKSLMRHPLTRNSIYCTSSFSSEALRDKERSEVTWPKQLNAPLEVVDPEIADIIELEKARQWKGLELIPSENFTSVSVMQAVGSVMTNKYSEGYPGARYYGGNEYIDMAESLCQKRALEAFRLDPAKWGVNVQSLSGSPANFQVYTALLKPHERIMALDLPHGGHLSHGYQTDTKKISAVSIFFETMPYRLDESTGYIDYDQMAKSATLFRPKLIVAGASAYSRLYDYEYIRKVCDKQKAVMLADMAHISGLVAADVIPSPFEYSDIVTTTTHKSLRGPRGAMIFYRKGLKGTDKQGKEIFYDFEDKINAAVFPGLQGGPHNHTITGLAVALKQATTSEYKAYQVQVINNSAKFAQRLAELGYDLVSGGTDNHLVLVNLKNKKIDGSRVEKVMELLHIAANKNTVPGDVSAMVPGGIRMGTPALTSRGFVEEDFVKVANFFDAAVKLALKIKDETKGGKKLKDFVATFETSDSIQSEIKKIRLEVEEFAKQFPTIGFEKETMKYKI</sequence>
<dbReference type="Proteomes" id="UP000036987">
    <property type="component" value="Unassembled WGS sequence"/>
</dbReference>
<dbReference type="GO" id="GO:0035999">
    <property type="term" value="P:tetrahydrofolate interconversion"/>
    <property type="evidence" value="ECO:0007669"/>
    <property type="project" value="UniProtKB-UniPathway"/>
</dbReference>
<dbReference type="HAMAP" id="MF_00051">
    <property type="entry name" value="SHMT"/>
    <property type="match status" value="1"/>
</dbReference>
<name>A0A0K9PLF0_ZOSMR</name>
<dbReference type="GO" id="GO:0008168">
    <property type="term" value="F:methyltransferase activity"/>
    <property type="evidence" value="ECO:0007669"/>
    <property type="project" value="UniProtKB-KW"/>
</dbReference>
<dbReference type="AlphaFoldDB" id="A0A0K9PLF0"/>
<dbReference type="GO" id="GO:0005739">
    <property type="term" value="C:mitochondrion"/>
    <property type="evidence" value="ECO:0000318"/>
    <property type="project" value="GO_Central"/>
</dbReference>
<dbReference type="InterPro" id="IPR015421">
    <property type="entry name" value="PyrdxlP-dep_Trfase_major"/>
</dbReference>
<organism evidence="12 13">
    <name type="scientific">Zostera marina</name>
    <name type="common">Eelgrass</name>
    <dbReference type="NCBI Taxonomy" id="29655"/>
    <lineage>
        <taxon>Eukaryota</taxon>
        <taxon>Viridiplantae</taxon>
        <taxon>Streptophyta</taxon>
        <taxon>Embryophyta</taxon>
        <taxon>Tracheophyta</taxon>
        <taxon>Spermatophyta</taxon>
        <taxon>Magnoliopsida</taxon>
        <taxon>Liliopsida</taxon>
        <taxon>Zosteraceae</taxon>
        <taxon>Zostera</taxon>
    </lineage>
</organism>
<evidence type="ECO:0000256" key="8">
    <source>
        <dbReference type="ARBA" id="ARBA00059150"/>
    </source>
</evidence>
<dbReference type="GO" id="GO:0032259">
    <property type="term" value="P:methylation"/>
    <property type="evidence" value="ECO:0007669"/>
    <property type="project" value="UniProtKB-KW"/>
</dbReference>
<comment type="function">
    <text evidence="10">Interconversion of serine and glycine.</text>
</comment>
<comment type="pathway">
    <text evidence="3 10">One-carbon metabolism; tetrahydrofolate interconversion.</text>
</comment>
<evidence type="ECO:0000256" key="7">
    <source>
        <dbReference type="ARBA" id="ARBA00022898"/>
    </source>
</evidence>
<comment type="similarity">
    <text evidence="4 10">Belongs to the SHMT family.</text>
</comment>
<dbReference type="OMA" id="TWFISAV"/>
<evidence type="ECO:0000313" key="13">
    <source>
        <dbReference type="Proteomes" id="UP000036987"/>
    </source>
</evidence>
<dbReference type="OrthoDB" id="10265628at2759"/>
<keyword evidence="7 9" id="KW-0663">Pyridoxal phosphate</keyword>
<dbReference type="InterPro" id="IPR015422">
    <property type="entry name" value="PyrdxlP-dep_Trfase_small"/>
</dbReference>
<dbReference type="PANTHER" id="PTHR11680:SF28">
    <property type="entry name" value="SERINE HYDROXYMETHYLTRANSFERASE, MITOCHONDRIAL"/>
    <property type="match status" value="1"/>
</dbReference>
<dbReference type="Pfam" id="PF00464">
    <property type="entry name" value="SHMT"/>
    <property type="match status" value="1"/>
</dbReference>
<reference evidence="13" key="1">
    <citation type="journal article" date="2016" name="Nature">
        <title>The genome of the seagrass Zostera marina reveals angiosperm adaptation to the sea.</title>
        <authorList>
            <person name="Olsen J.L."/>
            <person name="Rouze P."/>
            <person name="Verhelst B."/>
            <person name="Lin Y.-C."/>
            <person name="Bayer T."/>
            <person name="Collen J."/>
            <person name="Dattolo E."/>
            <person name="De Paoli E."/>
            <person name="Dittami S."/>
            <person name="Maumus F."/>
            <person name="Michel G."/>
            <person name="Kersting A."/>
            <person name="Lauritano C."/>
            <person name="Lohaus R."/>
            <person name="Toepel M."/>
            <person name="Tonon T."/>
            <person name="Vanneste K."/>
            <person name="Amirebrahimi M."/>
            <person name="Brakel J."/>
            <person name="Bostroem C."/>
            <person name="Chovatia M."/>
            <person name="Grimwood J."/>
            <person name="Jenkins J.W."/>
            <person name="Jueterbock A."/>
            <person name="Mraz A."/>
            <person name="Stam W.T."/>
            <person name="Tice H."/>
            <person name="Bornberg-Bauer E."/>
            <person name="Green P.J."/>
            <person name="Pearson G.A."/>
            <person name="Procaccini G."/>
            <person name="Duarte C.M."/>
            <person name="Schmutz J."/>
            <person name="Reusch T.B.H."/>
            <person name="Van de Peer Y."/>
        </authorList>
    </citation>
    <scope>NUCLEOTIDE SEQUENCE [LARGE SCALE GENOMIC DNA]</scope>
    <source>
        <strain evidence="13">cv. Finnish</strain>
    </source>
</reference>
<dbReference type="UniPathway" id="UPA00193"/>
<comment type="catalytic activity">
    <reaction evidence="1 10">
        <text>(6R)-5,10-methylene-5,6,7,8-tetrahydrofolate + glycine + H2O = (6S)-5,6,7,8-tetrahydrofolate + L-serine</text>
        <dbReference type="Rhea" id="RHEA:15481"/>
        <dbReference type="ChEBI" id="CHEBI:15377"/>
        <dbReference type="ChEBI" id="CHEBI:15636"/>
        <dbReference type="ChEBI" id="CHEBI:33384"/>
        <dbReference type="ChEBI" id="CHEBI:57305"/>
        <dbReference type="ChEBI" id="CHEBI:57453"/>
        <dbReference type="EC" id="2.1.2.1"/>
    </reaction>
</comment>
<dbReference type="PROSITE" id="PS00096">
    <property type="entry name" value="SHMT"/>
    <property type="match status" value="1"/>
</dbReference>
<evidence type="ECO:0000256" key="4">
    <source>
        <dbReference type="ARBA" id="ARBA00006376"/>
    </source>
</evidence>
<feature type="modified residue" description="N6-(pyridoxal phosphate)lysine" evidence="9">
    <location>
        <position position="289"/>
    </location>
</feature>
<evidence type="ECO:0000259" key="11">
    <source>
        <dbReference type="Pfam" id="PF00464"/>
    </source>
</evidence>
<dbReference type="GO" id="GO:0046653">
    <property type="term" value="P:tetrahydrofolate metabolic process"/>
    <property type="evidence" value="ECO:0000318"/>
    <property type="project" value="GO_Central"/>
</dbReference>
<comment type="caution">
    <text evidence="12">The sequence shown here is derived from an EMBL/GenBank/DDBJ whole genome shotgun (WGS) entry which is preliminary data.</text>
</comment>
<dbReference type="Gene3D" id="3.40.640.10">
    <property type="entry name" value="Type I PLP-dependent aspartate aminotransferase-like (Major domain)"/>
    <property type="match status" value="1"/>
</dbReference>
<dbReference type="InterPro" id="IPR015424">
    <property type="entry name" value="PyrdxlP-dep_Trfase"/>
</dbReference>
<evidence type="ECO:0000313" key="12">
    <source>
        <dbReference type="EMBL" id="KMZ69888.1"/>
    </source>
</evidence>
<proteinExistence type="inferred from homology"/>
<keyword evidence="12" id="KW-0489">Methyltransferase</keyword>
<comment type="cofactor">
    <cofactor evidence="2 9 10">
        <name>pyridoxal 5'-phosphate</name>
        <dbReference type="ChEBI" id="CHEBI:597326"/>
    </cofactor>
</comment>
<dbReference type="CDD" id="cd00378">
    <property type="entry name" value="SHMT"/>
    <property type="match status" value="1"/>
</dbReference>
<feature type="domain" description="Serine hydroxymethyltransferase-like" evidence="11">
    <location>
        <begin position="58"/>
        <end position="455"/>
    </location>
</feature>
<evidence type="ECO:0000256" key="6">
    <source>
        <dbReference type="ARBA" id="ARBA00022679"/>
    </source>
</evidence>
<dbReference type="SUPFAM" id="SSF53383">
    <property type="entry name" value="PLP-dependent transferases"/>
    <property type="match status" value="1"/>
</dbReference>
<keyword evidence="6 10" id="KW-0808">Transferase</keyword>
<evidence type="ECO:0000256" key="1">
    <source>
        <dbReference type="ARBA" id="ARBA00001528"/>
    </source>
</evidence>
<dbReference type="PIRSF" id="PIRSF000412">
    <property type="entry name" value="SHMT"/>
    <property type="match status" value="1"/>
</dbReference>
<comment type="function">
    <text evidence="8">Catalyzes the interconversion of serine and glycine.</text>
</comment>
<keyword evidence="5 10" id="KW-0554">One-carbon metabolism</keyword>
<dbReference type="InterPro" id="IPR001085">
    <property type="entry name" value="Ser_HO-MeTrfase"/>
</dbReference>
<dbReference type="InterPro" id="IPR039429">
    <property type="entry name" value="SHMT-like_dom"/>
</dbReference>
<accession>A0A0K9PLF0</accession>
<evidence type="ECO:0000256" key="3">
    <source>
        <dbReference type="ARBA" id="ARBA00004777"/>
    </source>
</evidence>
<dbReference type="GO" id="GO:0019264">
    <property type="term" value="P:glycine biosynthetic process from serine"/>
    <property type="evidence" value="ECO:0000318"/>
    <property type="project" value="GO_Central"/>
</dbReference>
<dbReference type="STRING" id="29655.A0A0K9PLF0"/>
<dbReference type="InterPro" id="IPR019798">
    <property type="entry name" value="Ser_HO-MeTrfase_PLP_BS"/>
</dbReference>
<evidence type="ECO:0000256" key="5">
    <source>
        <dbReference type="ARBA" id="ARBA00022563"/>
    </source>
</evidence>
<dbReference type="NCBIfam" id="NF000586">
    <property type="entry name" value="PRK00011.1"/>
    <property type="match status" value="1"/>
</dbReference>
<dbReference type="GO" id="GO:0030170">
    <property type="term" value="F:pyridoxal phosphate binding"/>
    <property type="evidence" value="ECO:0000318"/>
    <property type="project" value="GO_Central"/>
</dbReference>
<dbReference type="PANTHER" id="PTHR11680">
    <property type="entry name" value="SERINE HYDROXYMETHYLTRANSFERASE"/>
    <property type="match status" value="1"/>
</dbReference>
<keyword evidence="13" id="KW-1185">Reference proteome</keyword>
<dbReference type="FunFam" id="3.40.640.10:FF:000097">
    <property type="entry name" value="Serine hydroxymethyltransferase"/>
    <property type="match status" value="1"/>
</dbReference>